<keyword evidence="1" id="KW-0732">Signal</keyword>
<protein>
    <submittedName>
        <fullName evidence="2">Uncharacterized protein</fullName>
    </submittedName>
</protein>
<comment type="caution">
    <text evidence="2">The sequence shown here is derived from an EMBL/GenBank/DDBJ whole genome shotgun (WGS) entry which is preliminary data.</text>
</comment>
<dbReference type="Proteomes" id="UP000242687">
    <property type="component" value="Unassembled WGS sequence"/>
</dbReference>
<evidence type="ECO:0000256" key="1">
    <source>
        <dbReference type="SAM" id="SignalP"/>
    </source>
</evidence>
<reference evidence="2 3" key="1">
    <citation type="submission" date="2017-11" db="EMBL/GenBank/DDBJ databases">
        <title>Genomic Encyclopedia of Archaeal and Bacterial Type Strains, Phase II (KMG-II): From Individual Species to Whole Genera.</title>
        <authorList>
            <person name="Goeker M."/>
        </authorList>
    </citation>
    <scope>NUCLEOTIDE SEQUENCE [LARGE SCALE GENOMIC DNA]</scope>
    <source>
        <strain evidence="2 3">DSM 28175</strain>
    </source>
</reference>
<sequence>MKNTGLKYFLAVTFISVSIVSSAQNKFKKGEDYQREVLVRSNCVLQRGAQTLHVSSASTLVRSYKVTDANLLGAVLAVSTIKLVDTINAMDQSFIYSSAKQADPSSMIQLGLQNLAKATLQLNVDNKGEIKVTRPPVKLNDTLVSFSGIQAEYFKAGTVVPFLTSFTPNVNLKKGYTWQDKTPKAQTTFTVYALTPRTITITYKASKLGESLNTRENGTIVIDNNTGLIIKRYAQSVSTGYEMVNGVVYTATRRTAITETCVKKGE</sequence>
<feature type="signal peptide" evidence="1">
    <location>
        <begin position="1"/>
        <end position="23"/>
    </location>
</feature>
<feature type="chain" id="PRO_5014145647" evidence="1">
    <location>
        <begin position="24"/>
        <end position="266"/>
    </location>
</feature>
<dbReference type="AlphaFoldDB" id="A0A2H9VR69"/>
<evidence type="ECO:0000313" key="2">
    <source>
        <dbReference type="EMBL" id="PJJ83326.1"/>
    </source>
</evidence>
<proteinExistence type="predicted"/>
<dbReference type="EMBL" id="PGFJ01000001">
    <property type="protein sequence ID" value="PJJ83326.1"/>
    <property type="molecule type" value="Genomic_DNA"/>
</dbReference>
<keyword evidence="3" id="KW-1185">Reference proteome</keyword>
<evidence type="ECO:0000313" key="3">
    <source>
        <dbReference type="Proteomes" id="UP000242687"/>
    </source>
</evidence>
<dbReference type="RefSeq" id="WP_100339602.1">
    <property type="nucleotide sequence ID" value="NZ_PGFJ01000001.1"/>
</dbReference>
<name>A0A2H9VR69_9SPHI</name>
<organism evidence="2 3">
    <name type="scientific">Mucilaginibacter auburnensis</name>
    <dbReference type="NCBI Taxonomy" id="1457233"/>
    <lineage>
        <taxon>Bacteria</taxon>
        <taxon>Pseudomonadati</taxon>
        <taxon>Bacteroidota</taxon>
        <taxon>Sphingobacteriia</taxon>
        <taxon>Sphingobacteriales</taxon>
        <taxon>Sphingobacteriaceae</taxon>
        <taxon>Mucilaginibacter</taxon>
    </lineage>
</organism>
<gene>
    <name evidence="2" type="ORF">CLV57_0306</name>
</gene>
<dbReference type="OrthoDB" id="793243at2"/>
<accession>A0A2H9VR69</accession>